<evidence type="ECO:0000259" key="1">
    <source>
        <dbReference type="Pfam" id="PF00535"/>
    </source>
</evidence>
<keyword evidence="2" id="KW-0808">Transferase</keyword>
<dbReference type="InterPro" id="IPR029044">
    <property type="entry name" value="Nucleotide-diphossugar_trans"/>
</dbReference>
<reference evidence="2" key="1">
    <citation type="submission" date="2007-07" db="EMBL/GenBank/DDBJ databases">
        <title>Actinobacillus suis capsular gene cluster.</title>
        <authorList>
            <person name="Daraban L.G."/>
            <person name="MacInnes J.I."/>
        </authorList>
    </citation>
    <scope>NUCLEOTIDE SEQUENCE</scope>
    <source>
        <strain evidence="2">H91-0380</strain>
    </source>
</reference>
<dbReference type="InterPro" id="IPR001173">
    <property type="entry name" value="Glyco_trans_2-like"/>
</dbReference>
<sequence>MNKVKRKFRKLLRDPKLFFSDMYFKHSIKIKKHLPVKYEGKHQFTIVSAVYNVEKYLDDFFDSIVKQNLSFKKHIQIILVDDGSKDSSANIIKKWQKKYPNNIHYYYKENGGQASARNLGLKYVQTEWVTFIDPDDFISNNYFRELDNFLSMNNELVLVGIPLIFYFEDKKIYKDTHPLKYRFSNGNKIFPTNDLENFIQLSASTALFKTRLINNIKFDEEMKPSFEDAKFVMDYLITNRIIGKVGFISDIQYFYRKREDGSSTLDGAWQNKNLFSKVLKHGCLSILESAEQQFGKIPTYIQRSVLYHLYWYFGRIVNNENALSHLTEYEKLEFSQIVHRIFNKIDKSTIEKFNLGGAWFYHKVGFLGLFKKAEPSFQIAYIKKFDLIKNQVLISFFSYQDANYSLLINGEDRMPSFKKDIHYNFLNERFTNEYRIWLNVQELGNLSILLNGKIAKLSFNGKWYNTLSMKVVREFYQSKSTKKENSWIFIDRDNQADDNAEHLYRYVMNNHPEKDIYFALNKNSKDWDRLNKEGFKLLEFKSKEFENKLKNCSKIISSHIDGYITHYFGDNSLLDKDYIFLQHGVTKDDMSPWLNTKENISIFITTTKDEYNSISEDGSPYRFTKKEVKFLGFPRYDSLLSKNTFNTKNILVMPTWRQNIIGNSVNGSKRNFNSDFMETNYAKHWHNFLNGDMVKKLVNQYGYNIIFAPHPNIQEYLDVFTIPKYINTWRYSEGNIQKLFQEGMMLITDYSSVAFDMAYLEKYTIYYQFDEKEVFSGSHTYRKGYFEYDKHGFGPVARTEDELNAILERFLINKSDNFDYIYSSRIRNTFIHRDQDNCKRVYEAIVKLDSNIPDEQKFCYEIILESIKKAYQNEAWGVIYNRVNYLSKLNLIREEDKEWVTRIYLASIIKIRHFNEIEKFIPNNKYSDIILSLYYETHQHEKALELLSQSPEPDLFMLLYSYSNLYDFFNAKKISIKMLNKVNENLYPIILAYVSASQKNWENVIFLLSKKISMFTKEELKKYEPQLLLAKSYRHLKRYNEAHNMLVAFEKHTKDCSRCRIEISHLAYERADYKKCIDQLNKVFKFSLEYLPEESKRKYIESKNKLQNKLLIII</sequence>
<dbReference type="Gene3D" id="3.90.550.10">
    <property type="entry name" value="Spore Coat Polysaccharide Biosynthesis Protein SpsA, Chain A"/>
    <property type="match status" value="1"/>
</dbReference>
<dbReference type="GO" id="GO:0047355">
    <property type="term" value="F:CDP-glycerol glycerophosphotransferase activity"/>
    <property type="evidence" value="ECO:0007669"/>
    <property type="project" value="InterPro"/>
</dbReference>
<organism evidence="2">
    <name type="scientific">Actinobacillus suis</name>
    <dbReference type="NCBI Taxonomy" id="716"/>
    <lineage>
        <taxon>Bacteria</taxon>
        <taxon>Pseudomonadati</taxon>
        <taxon>Pseudomonadota</taxon>
        <taxon>Gammaproteobacteria</taxon>
        <taxon>Pasteurellales</taxon>
        <taxon>Pasteurellaceae</taxon>
        <taxon>Actinobacillus</taxon>
    </lineage>
</organism>
<dbReference type="EMBL" id="EU048554">
    <property type="protein sequence ID" value="ABU23735.1"/>
    <property type="molecule type" value="Genomic_DNA"/>
</dbReference>
<dbReference type="GO" id="GO:0016758">
    <property type="term" value="F:hexosyltransferase activity"/>
    <property type="evidence" value="ECO:0007669"/>
    <property type="project" value="UniProtKB-ARBA"/>
</dbReference>
<dbReference type="PANTHER" id="PTHR22916">
    <property type="entry name" value="GLYCOSYLTRANSFERASE"/>
    <property type="match status" value="1"/>
</dbReference>
<dbReference type="InterPro" id="IPR007554">
    <property type="entry name" value="Glycerophosphate_synth"/>
</dbReference>
<name>A7UDX0_ACTSU</name>
<evidence type="ECO:0000313" key="2">
    <source>
        <dbReference type="EMBL" id="ABU23735.1"/>
    </source>
</evidence>
<dbReference type="GO" id="GO:0016020">
    <property type="term" value="C:membrane"/>
    <property type="evidence" value="ECO:0007669"/>
    <property type="project" value="InterPro"/>
</dbReference>
<proteinExistence type="predicted"/>
<dbReference type="CDD" id="cd00761">
    <property type="entry name" value="Glyco_tranf_GTA_type"/>
    <property type="match status" value="1"/>
</dbReference>
<protein>
    <submittedName>
        <fullName evidence="2">Putative glycosyl/glycerophosphate transferase</fullName>
    </submittedName>
</protein>
<dbReference type="PANTHER" id="PTHR22916:SF3">
    <property type="entry name" value="UDP-GLCNAC:BETAGAL BETA-1,3-N-ACETYLGLUCOSAMINYLTRANSFERASE-LIKE PROTEIN 1"/>
    <property type="match status" value="1"/>
</dbReference>
<dbReference type="AlphaFoldDB" id="A7UDX0"/>
<dbReference type="InterPro" id="IPR043148">
    <property type="entry name" value="TagF_C"/>
</dbReference>
<dbReference type="SUPFAM" id="SSF53448">
    <property type="entry name" value="Nucleotide-diphospho-sugar transferases"/>
    <property type="match status" value="1"/>
</dbReference>
<accession>A7UDX0</accession>
<dbReference type="Pfam" id="PF04464">
    <property type="entry name" value="Glyphos_transf"/>
    <property type="match status" value="1"/>
</dbReference>
<feature type="domain" description="Glycosyltransferase 2-like" evidence="1">
    <location>
        <begin position="45"/>
        <end position="185"/>
    </location>
</feature>
<dbReference type="Gene3D" id="3.40.50.12580">
    <property type="match status" value="1"/>
</dbReference>
<dbReference type="Pfam" id="PF00535">
    <property type="entry name" value="Glycos_transf_2"/>
    <property type="match status" value="1"/>
</dbReference>
<dbReference type="CAZy" id="GT2">
    <property type="family name" value="Glycosyltransferase Family 2"/>
</dbReference>